<evidence type="ECO:0000313" key="1">
    <source>
        <dbReference type="EMBL" id="MBU5668942.1"/>
    </source>
</evidence>
<dbReference type="Proteomes" id="UP000783742">
    <property type="component" value="Unassembled WGS sequence"/>
</dbReference>
<reference evidence="1 2" key="1">
    <citation type="submission" date="2021-06" db="EMBL/GenBank/DDBJ databases">
        <authorList>
            <person name="Sun Q."/>
            <person name="Li D."/>
        </authorList>
    </citation>
    <scope>NUCLEOTIDE SEQUENCE [LARGE SCALE GENOMIC DNA]</scope>
    <source>
        <strain evidence="1 2">MSJ-1</strain>
    </source>
</reference>
<name>A0ABS6FHF8_9FIRM</name>
<comment type="caution">
    <text evidence="1">The sequence shown here is derived from an EMBL/GenBank/DDBJ whole genome shotgun (WGS) entry which is preliminary data.</text>
</comment>
<evidence type="ECO:0000313" key="2">
    <source>
        <dbReference type="Proteomes" id="UP000783742"/>
    </source>
</evidence>
<gene>
    <name evidence="1" type="ORF">KQI68_03715</name>
</gene>
<proteinExistence type="predicted"/>
<dbReference type="EMBL" id="JAHLQO010000003">
    <property type="protein sequence ID" value="MBU5668942.1"/>
    <property type="molecule type" value="Genomic_DNA"/>
</dbReference>
<protein>
    <submittedName>
        <fullName evidence="1">Uncharacterized protein</fullName>
    </submittedName>
</protein>
<accession>A0ABS6FHF8</accession>
<dbReference type="RefSeq" id="WP_216548791.1">
    <property type="nucleotide sequence ID" value="NZ_JAHLQO010000003.1"/>
</dbReference>
<sequence length="53" mass="6075">MKRNLKLLLITIIFLLSLSQNLFAQRDIIININGKAIKTDTAPIIRNDRVLDL</sequence>
<keyword evidence="2" id="KW-1185">Reference proteome</keyword>
<organism evidence="1 2">
    <name type="scientific">Peptoniphilus ovalis</name>
    <dbReference type="NCBI Taxonomy" id="2841503"/>
    <lineage>
        <taxon>Bacteria</taxon>
        <taxon>Bacillati</taxon>
        <taxon>Bacillota</taxon>
        <taxon>Tissierellia</taxon>
        <taxon>Tissierellales</taxon>
        <taxon>Peptoniphilaceae</taxon>
        <taxon>Peptoniphilus</taxon>
    </lineage>
</organism>